<name>A0A915IJJ1_ROMCU</name>
<dbReference type="SMART" id="SM00614">
    <property type="entry name" value="ZnF_BED"/>
    <property type="match status" value="1"/>
</dbReference>
<dbReference type="PROSITE" id="PS50808">
    <property type="entry name" value="ZF_BED"/>
    <property type="match status" value="1"/>
</dbReference>
<dbReference type="GO" id="GO:0003677">
    <property type="term" value="F:DNA binding"/>
    <property type="evidence" value="ECO:0007669"/>
    <property type="project" value="InterPro"/>
</dbReference>
<evidence type="ECO:0000259" key="5">
    <source>
        <dbReference type="PROSITE" id="PS50808"/>
    </source>
</evidence>
<evidence type="ECO:0000313" key="7">
    <source>
        <dbReference type="WBParaSite" id="nRc.2.0.1.t13552-RA"/>
    </source>
</evidence>
<keyword evidence="3" id="KW-0862">Zinc</keyword>
<evidence type="ECO:0000256" key="4">
    <source>
        <dbReference type="PROSITE-ProRule" id="PRU00027"/>
    </source>
</evidence>
<dbReference type="SUPFAM" id="SSF57667">
    <property type="entry name" value="beta-beta-alpha zinc fingers"/>
    <property type="match status" value="1"/>
</dbReference>
<accession>A0A915IJJ1</accession>
<evidence type="ECO:0000256" key="3">
    <source>
        <dbReference type="ARBA" id="ARBA00022833"/>
    </source>
</evidence>
<evidence type="ECO:0000313" key="6">
    <source>
        <dbReference type="Proteomes" id="UP000887565"/>
    </source>
</evidence>
<reference evidence="7" key="1">
    <citation type="submission" date="2022-11" db="UniProtKB">
        <authorList>
            <consortium name="WormBaseParasite"/>
        </authorList>
    </citation>
    <scope>IDENTIFICATION</scope>
</reference>
<dbReference type="GO" id="GO:0008270">
    <property type="term" value="F:zinc ion binding"/>
    <property type="evidence" value="ECO:0007669"/>
    <property type="project" value="UniProtKB-KW"/>
</dbReference>
<proteinExistence type="predicted"/>
<keyword evidence="1" id="KW-0479">Metal-binding</keyword>
<keyword evidence="6" id="KW-1185">Reference proteome</keyword>
<keyword evidence="2 4" id="KW-0863">Zinc-finger</keyword>
<dbReference type="AlphaFoldDB" id="A0A915IJJ1"/>
<protein>
    <submittedName>
        <fullName evidence="7">BED-type domain-containing protein</fullName>
    </submittedName>
</protein>
<feature type="domain" description="BED-type" evidence="5">
    <location>
        <begin position="2"/>
        <end position="53"/>
    </location>
</feature>
<dbReference type="InterPro" id="IPR003656">
    <property type="entry name" value="Znf_BED"/>
</dbReference>
<evidence type="ECO:0000256" key="2">
    <source>
        <dbReference type="ARBA" id="ARBA00022771"/>
    </source>
</evidence>
<dbReference type="Proteomes" id="UP000887565">
    <property type="component" value="Unplaced"/>
</dbReference>
<sequence length="177" mass="20489">MPKQSIIWQHFDPLPGDKAKCLYCKKDFMVKNSSTKGLWDHLSSKHSAAFAKAKKEDLSIKKAEIEASEQKSKIYQAVSQEITCIVEPDDEGNILISKYLISGFFNPDPDPENRGLSTLTLTRGEILPPYDHCVLFLFNSRFKDTKYYPLLSKVNEFGNLIRVKYFNNFDFHRFLRL</sequence>
<dbReference type="WBParaSite" id="nRc.2.0.1.t13552-RA">
    <property type="protein sequence ID" value="nRc.2.0.1.t13552-RA"/>
    <property type="gene ID" value="nRc.2.0.1.g13552"/>
</dbReference>
<dbReference type="InterPro" id="IPR036236">
    <property type="entry name" value="Znf_C2H2_sf"/>
</dbReference>
<dbReference type="Pfam" id="PF02892">
    <property type="entry name" value="zf-BED"/>
    <property type="match status" value="1"/>
</dbReference>
<evidence type="ECO:0000256" key="1">
    <source>
        <dbReference type="ARBA" id="ARBA00022723"/>
    </source>
</evidence>
<organism evidence="6 7">
    <name type="scientific">Romanomermis culicivorax</name>
    <name type="common">Nematode worm</name>
    <dbReference type="NCBI Taxonomy" id="13658"/>
    <lineage>
        <taxon>Eukaryota</taxon>
        <taxon>Metazoa</taxon>
        <taxon>Ecdysozoa</taxon>
        <taxon>Nematoda</taxon>
        <taxon>Enoplea</taxon>
        <taxon>Dorylaimia</taxon>
        <taxon>Mermithida</taxon>
        <taxon>Mermithoidea</taxon>
        <taxon>Mermithidae</taxon>
        <taxon>Romanomermis</taxon>
    </lineage>
</organism>